<dbReference type="Gene3D" id="2.40.160.20">
    <property type="match status" value="1"/>
</dbReference>
<proteinExistence type="predicted"/>
<gene>
    <name evidence="4" type="ORF">HNR48_003746</name>
</gene>
<dbReference type="SUPFAM" id="SSF56925">
    <property type="entry name" value="OMPA-like"/>
    <property type="match status" value="1"/>
</dbReference>
<name>A0A7X0MYU1_9GAMM</name>
<dbReference type="EMBL" id="JACHHT010000003">
    <property type="protein sequence ID" value="MBB6523444.1"/>
    <property type="molecule type" value="Genomic_DNA"/>
</dbReference>
<dbReference type="RefSeq" id="WP_166847831.1">
    <property type="nucleotide sequence ID" value="NZ_JAAONY010000003.1"/>
</dbReference>
<evidence type="ECO:0000256" key="2">
    <source>
        <dbReference type="SAM" id="SignalP"/>
    </source>
</evidence>
<dbReference type="InterPro" id="IPR027385">
    <property type="entry name" value="Beta-barrel_OMP"/>
</dbReference>
<feature type="domain" description="Outer membrane protein beta-barrel" evidence="3">
    <location>
        <begin position="26"/>
        <end position="163"/>
    </location>
</feature>
<keyword evidence="1 2" id="KW-0732">Signal</keyword>
<accession>A0A7X0MYU1</accession>
<evidence type="ECO:0000256" key="1">
    <source>
        <dbReference type="ARBA" id="ARBA00022729"/>
    </source>
</evidence>
<feature type="signal peptide" evidence="2">
    <location>
        <begin position="1"/>
        <end position="20"/>
    </location>
</feature>
<reference evidence="4 5" key="1">
    <citation type="submission" date="2020-08" db="EMBL/GenBank/DDBJ databases">
        <title>Genomic Encyclopedia of Type Strains, Phase IV (KMG-IV): sequencing the most valuable type-strain genomes for metagenomic binning, comparative biology and taxonomic classification.</title>
        <authorList>
            <person name="Goeker M."/>
        </authorList>
    </citation>
    <scope>NUCLEOTIDE SEQUENCE [LARGE SCALE GENOMIC DNA]</scope>
    <source>
        <strain evidence="4 5">DSM 22368</strain>
    </source>
</reference>
<feature type="chain" id="PRO_5031491461" description="Outer membrane protein beta-barrel domain-containing protein" evidence="2">
    <location>
        <begin position="21"/>
        <end position="163"/>
    </location>
</feature>
<dbReference type="InterPro" id="IPR011250">
    <property type="entry name" value="OMP/PagP_B-barrel"/>
</dbReference>
<dbReference type="Proteomes" id="UP000528457">
    <property type="component" value="Unassembled WGS sequence"/>
</dbReference>
<dbReference type="AlphaFoldDB" id="A0A7X0MYU1"/>
<keyword evidence="5" id="KW-1185">Reference proteome</keyword>
<evidence type="ECO:0000313" key="4">
    <source>
        <dbReference type="EMBL" id="MBB6523444.1"/>
    </source>
</evidence>
<organism evidence="4 5">
    <name type="scientific">Pseudoteredinibacter isoporae</name>
    <dbReference type="NCBI Taxonomy" id="570281"/>
    <lineage>
        <taxon>Bacteria</taxon>
        <taxon>Pseudomonadati</taxon>
        <taxon>Pseudomonadota</taxon>
        <taxon>Gammaproteobacteria</taxon>
        <taxon>Cellvibrionales</taxon>
        <taxon>Cellvibrionaceae</taxon>
        <taxon>Pseudoteredinibacter</taxon>
    </lineage>
</organism>
<evidence type="ECO:0000259" key="3">
    <source>
        <dbReference type="Pfam" id="PF13505"/>
    </source>
</evidence>
<comment type="caution">
    <text evidence="4">The sequence shown here is derived from an EMBL/GenBank/DDBJ whole genome shotgun (WGS) entry which is preliminary data.</text>
</comment>
<dbReference type="InParanoid" id="A0A7X0MYU1"/>
<evidence type="ECO:0000313" key="5">
    <source>
        <dbReference type="Proteomes" id="UP000528457"/>
    </source>
</evidence>
<protein>
    <recommendedName>
        <fullName evidence="3">Outer membrane protein beta-barrel domain-containing protein</fullName>
    </recommendedName>
</protein>
<dbReference type="Pfam" id="PF13505">
    <property type="entry name" value="OMP_b-brl"/>
    <property type="match status" value="1"/>
</dbReference>
<sequence length="163" mass="17680">MFKRLVLLVASSVFCSVVSADVRPFFNADIGYADTDFDNGIYFDVGGGVQFNDHIEMEVGYNHYGDVGPYGIDVTSFSYGLNLGGKISENTRLFAVLGAERLELDDTVTVGTVRVNVDDSSTEAFYGIGAAFAKGENTDIRLKLLSHSSGDLITFSAGFAYYF</sequence>